<reference evidence="3" key="1">
    <citation type="submission" date="2016-11" db="UniProtKB">
        <authorList>
            <consortium name="WormBaseParasite"/>
        </authorList>
    </citation>
    <scope>IDENTIFICATION</scope>
</reference>
<dbReference type="Proteomes" id="UP000095287">
    <property type="component" value="Unplaced"/>
</dbReference>
<dbReference type="WBParaSite" id="L893_g29832.t1">
    <property type="protein sequence ID" value="L893_g29832.t1"/>
    <property type="gene ID" value="L893_g29832"/>
</dbReference>
<organism evidence="2 3">
    <name type="scientific">Steinernema glaseri</name>
    <dbReference type="NCBI Taxonomy" id="37863"/>
    <lineage>
        <taxon>Eukaryota</taxon>
        <taxon>Metazoa</taxon>
        <taxon>Ecdysozoa</taxon>
        <taxon>Nematoda</taxon>
        <taxon>Chromadorea</taxon>
        <taxon>Rhabditida</taxon>
        <taxon>Tylenchina</taxon>
        <taxon>Panagrolaimomorpha</taxon>
        <taxon>Strongyloidoidea</taxon>
        <taxon>Steinernematidae</taxon>
        <taxon>Steinernema</taxon>
    </lineage>
</organism>
<evidence type="ECO:0000256" key="1">
    <source>
        <dbReference type="SAM" id="MobiDB-lite"/>
    </source>
</evidence>
<dbReference type="AlphaFoldDB" id="A0A1I7ZTQ1"/>
<feature type="region of interest" description="Disordered" evidence="1">
    <location>
        <begin position="130"/>
        <end position="169"/>
    </location>
</feature>
<name>A0A1I7ZTQ1_9BILA</name>
<keyword evidence="2" id="KW-1185">Reference proteome</keyword>
<evidence type="ECO:0000313" key="3">
    <source>
        <dbReference type="WBParaSite" id="L893_g29832.t1"/>
    </source>
</evidence>
<proteinExistence type="predicted"/>
<feature type="compositionally biased region" description="Basic and acidic residues" evidence="1">
    <location>
        <begin position="139"/>
        <end position="152"/>
    </location>
</feature>
<accession>A0A1I7ZTQ1</accession>
<evidence type="ECO:0000313" key="2">
    <source>
        <dbReference type="Proteomes" id="UP000095287"/>
    </source>
</evidence>
<protein>
    <submittedName>
        <fullName evidence="3">Secreted protein</fullName>
    </submittedName>
</protein>
<sequence length="190" mass="21614">MLFRKVLVIIGSIFVRYRLVITTCAERKETNDICPVQRLPEPSFYQAHIDAPPPRLSPSGAKTFRYSKSTYGRWYDTLVKRREDKGQPGKAPTHSCSETGRRIGESTVVSQVENRIFVDGNSLLALPFDTTPPQHNKHGRSEKTERSVLDSARHKRIHRQAGRTQKSWKTAQGIAQASYLNLPLDEMTFC</sequence>